<dbReference type="AlphaFoldDB" id="A0A6N9YL82"/>
<organism evidence="5 6">
    <name type="scientific">Phytoactinopolyspora alkaliphila</name>
    <dbReference type="NCBI Taxonomy" id="1783498"/>
    <lineage>
        <taxon>Bacteria</taxon>
        <taxon>Bacillati</taxon>
        <taxon>Actinomycetota</taxon>
        <taxon>Actinomycetes</taxon>
        <taxon>Jiangellales</taxon>
        <taxon>Jiangellaceae</taxon>
        <taxon>Phytoactinopolyspora</taxon>
    </lineage>
</organism>
<comment type="cofactor">
    <cofactor evidence="1">
        <name>pyridoxal 5'-phosphate</name>
        <dbReference type="ChEBI" id="CHEBI:597326"/>
    </cofactor>
</comment>
<dbReference type="PANTHER" id="PTHR42937">
    <property type="match status" value="1"/>
</dbReference>
<evidence type="ECO:0000256" key="3">
    <source>
        <dbReference type="SAM" id="MobiDB-lite"/>
    </source>
</evidence>
<name>A0A6N9YL82_9ACTN</name>
<dbReference type="InterPro" id="IPR001926">
    <property type="entry name" value="TrpB-like_PALP"/>
</dbReference>
<dbReference type="SUPFAM" id="SSF53686">
    <property type="entry name" value="Tryptophan synthase beta subunit-like PLP-dependent enzymes"/>
    <property type="match status" value="1"/>
</dbReference>
<feature type="domain" description="Tryptophan synthase beta chain-like PALP" evidence="4">
    <location>
        <begin position="11"/>
        <end position="314"/>
    </location>
</feature>
<evidence type="ECO:0000256" key="1">
    <source>
        <dbReference type="ARBA" id="ARBA00001933"/>
    </source>
</evidence>
<dbReference type="GO" id="GO:1901605">
    <property type="term" value="P:alpha-amino acid metabolic process"/>
    <property type="evidence" value="ECO:0007669"/>
    <property type="project" value="UniProtKB-ARBA"/>
</dbReference>
<dbReference type="Proteomes" id="UP000469185">
    <property type="component" value="Unassembled WGS sequence"/>
</dbReference>
<dbReference type="PANTHER" id="PTHR42937:SF1">
    <property type="entry name" value="DIAMINOPROPIONATE AMMONIA-LYASE"/>
    <property type="match status" value="1"/>
</dbReference>
<reference evidence="5 6" key="1">
    <citation type="submission" date="2020-02" db="EMBL/GenBank/DDBJ databases">
        <authorList>
            <person name="Li X.-J."/>
            <person name="Feng X.-M."/>
        </authorList>
    </citation>
    <scope>NUCLEOTIDE SEQUENCE [LARGE SCALE GENOMIC DNA]</scope>
    <source>
        <strain evidence="5 6">CGMCC 4.7225</strain>
    </source>
</reference>
<dbReference type="Pfam" id="PF00291">
    <property type="entry name" value="PALP"/>
    <property type="match status" value="1"/>
</dbReference>
<dbReference type="EMBL" id="JAAGOB010000004">
    <property type="protein sequence ID" value="NED95608.1"/>
    <property type="molecule type" value="Genomic_DNA"/>
</dbReference>
<proteinExistence type="predicted"/>
<accession>A0A6N9YL82</accession>
<keyword evidence="2" id="KW-0663">Pyridoxal phosphate</keyword>
<dbReference type="InterPro" id="IPR036052">
    <property type="entry name" value="TrpB-like_PALP_sf"/>
</dbReference>
<evidence type="ECO:0000313" key="6">
    <source>
        <dbReference type="Proteomes" id="UP000469185"/>
    </source>
</evidence>
<evidence type="ECO:0000256" key="2">
    <source>
        <dbReference type="ARBA" id="ARBA00022898"/>
    </source>
</evidence>
<dbReference type="CDD" id="cd00640">
    <property type="entry name" value="Trp-synth-beta_II"/>
    <property type="match status" value="1"/>
</dbReference>
<feature type="region of interest" description="Disordered" evidence="3">
    <location>
        <begin position="337"/>
        <end position="356"/>
    </location>
</feature>
<protein>
    <submittedName>
        <fullName evidence="5">Pyridoxal-phosphate dependent enzyme</fullName>
    </submittedName>
</protein>
<dbReference type="RefSeq" id="WP_163818364.1">
    <property type="nucleotide sequence ID" value="NZ_JAAGOB010000004.1"/>
</dbReference>
<evidence type="ECO:0000259" key="4">
    <source>
        <dbReference type="Pfam" id="PF00291"/>
    </source>
</evidence>
<keyword evidence="6" id="KW-1185">Reference proteome</keyword>
<dbReference type="Gene3D" id="3.40.50.1100">
    <property type="match status" value="2"/>
</dbReference>
<gene>
    <name evidence="5" type="ORF">G1H11_09815</name>
</gene>
<sequence length="356" mass="37091">MAELHQSLPGYRPTLLRTDFPGLVQRWCARQVAVKIENDRWGLPSFKVVGASWALVRALRDHLPADWAPDAGLPALKGRLTGVSLLAASEGNHGEALAYLARLLELDCRVFVSNEVPDHVRSRICAQGAEVIVVPGTYDDAVAASAAAVTEDRVLVSDTSWSGYEDVPQAVAVGYSTILRECSEQLTSTSAPVPDLVVVPLGVGALASAVIDHFARIGSDPVVVGVEPSAAACVMAAISADRIVSLTGPLESRLSGLNCGTTSMVAWPSLRAGLDAVVALDDDEGVAGSVLAEQMKLHVGPCSGAALAAADALLKHPARRAVLGLPEQPSVLILATDGRPAPATDAPTYPQEAQNV</sequence>
<comment type="caution">
    <text evidence="5">The sequence shown here is derived from an EMBL/GenBank/DDBJ whole genome shotgun (WGS) entry which is preliminary data.</text>
</comment>
<evidence type="ECO:0000313" key="5">
    <source>
        <dbReference type="EMBL" id="NED95608.1"/>
    </source>
</evidence>